<gene>
    <name evidence="12" type="ORF">AA81_07320</name>
</gene>
<dbReference type="InterPro" id="IPR013785">
    <property type="entry name" value="Aldolase_TIM"/>
</dbReference>
<evidence type="ECO:0000259" key="10">
    <source>
        <dbReference type="Pfam" id="PF00724"/>
    </source>
</evidence>
<dbReference type="AlphaFoldDB" id="A0A2S5EH29"/>
<dbReference type="Gene3D" id="3.20.20.70">
    <property type="entry name" value="Aldolase class I"/>
    <property type="match status" value="1"/>
</dbReference>
<dbReference type="PRINTS" id="PR00368">
    <property type="entry name" value="FADPNR"/>
</dbReference>
<keyword evidence="4" id="KW-0285">Flavoprotein</keyword>
<dbReference type="GO" id="GO:0016491">
    <property type="term" value="F:oxidoreductase activity"/>
    <property type="evidence" value="ECO:0007669"/>
    <property type="project" value="UniProtKB-KW"/>
</dbReference>
<dbReference type="InterPro" id="IPR023753">
    <property type="entry name" value="FAD/NAD-binding_dom"/>
</dbReference>
<dbReference type="Pfam" id="PF07992">
    <property type="entry name" value="Pyr_redox_2"/>
    <property type="match status" value="1"/>
</dbReference>
<dbReference type="PANTHER" id="PTHR42917">
    <property type="entry name" value="2,4-DIENOYL-COA REDUCTASE"/>
    <property type="match status" value="1"/>
</dbReference>
<reference evidence="12 13" key="1">
    <citation type="submission" date="2014-01" db="EMBL/GenBank/DDBJ databases">
        <title>Comparative genomics of Petrotoga.</title>
        <authorList>
            <person name="Chow K."/>
            <person name="Charchuk R."/>
            <person name="Nesbo C.L."/>
        </authorList>
    </citation>
    <scope>NUCLEOTIDE SEQUENCE [LARGE SCALE GENOMIC DNA]</scope>
    <source>
        <strain evidence="12 13">DSM 16923</strain>
    </source>
</reference>
<keyword evidence="13" id="KW-1185">Reference proteome</keyword>
<comment type="cofactor">
    <cofactor evidence="2">
        <name>[4Fe-4S] cluster</name>
        <dbReference type="ChEBI" id="CHEBI:49883"/>
    </cofactor>
</comment>
<organism evidence="12 13">
    <name type="scientific">Petrotoga halophila DSM 16923</name>
    <dbReference type="NCBI Taxonomy" id="1122953"/>
    <lineage>
        <taxon>Bacteria</taxon>
        <taxon>Thermotogati</taxon>
        <taxon>Thermotogota</taxon>
        <taxon>Thermotogae</taxon>
        <taxon>Petrotogales</taxon>
        <taxon>Petrotogaceae</taxon>
        <taxon>Petrotoga</taxon>
    </lineage>
</organism>
<evidence type="ECO:0000256" key="8">
    <source>
        <dbReference type="ARBA" id="ARBA00023004"/>
    </source>
</evidence>
<feature type="domain" description="NADH:flavin oxidoreductase/NADH oxidase N-terminal" evidence="10">
    <location>
        <begin position="1"/>
        <end position="319"/>
    </location>
</feature>
<evidence type="ECO:0000256" key="4">
    <source>
        <dbReference type="ARBA" id="ARBA00022630"/>
    </source>
</evidence>
<sequence>MKIGNVELRNEFIMSTVKTGYSDGSGIVTEKHLNFYKRRANDVGAIIPEPFYLASNLREIPTQMGIDDDDKIEGLQKLTSTIHKGGAKAVAHLNHPGRMANPKIIGNKYISSTEKACINGGAKPIRMSEEDIEDVKNLFKQSALRAEKAGFDLLEIQFGHGYLIAQFLSPAVNDRNDKYGGSFENRARFGLEILEEVKNVSKLPLIIRISGDEMFKGGISLEEMKKFVKMLEEKGADVIHVSAGSVCETPPWYFQHMFVPKGKTWEMARELKKEVNIPIIAVGRINEFADIEKIKEDHMADFIAVGRAKVADPDFVGKYLKKVKGIVRPCLACSDGCLGGVKSGQGLGCLMNPQVGEEEVIQKVSKSKRYAVVGGGLAGMAAAVFLDERGHDVTLYEKDDLGGSFRLAPLPSGKSSLQKAIYYYKEELANRNIKVIYKEAKKEDIEVFDGAIIATGSKPFIPKIKGLKDYNWAEVLQPENMPKNEKVMVIGGGLIGVETAHALVENGNEVILVELLPELGGNMIDIEKAQLLKKLKMNDKVTISVRTSIKEIDGDKVIAEKDGEEIVWEGIDRYVVVTGVRCYNPFANEKLDIDMYVIGDAYKPAKAQDAISAAYKVAISL</sequence>
<evidence type="ECO:0000313" key="13">
    <source>
        <dbReference type="Proteomes" id="UP000236950"/>
    </source>
</evidence>
<comment type="similarity">
    <text evidence="3">In the N-terminal section; belongs to the NADH:flavin oxidoreductase/NADH oxidase family.</text>
</comment>
<dbReference type="GO" id="GO:0051536">
    <property type="term" value="F:iron-sulfur cluster binding"/>
    <property type="evidence" value="ECO:0007669"/>
    <property type="project" value="UniProtKB-KW"/>
</dbReference>
<evidence type="ECO:0000256" key="9">
    <source>
        <dbReference type="ARBA" id="ARBA00023014"/>
    </source>
</evidence>
<keyword evidence="8" id="KW-0408">Iron</keyword>
<dbReference type="GO" id="GO:0010181">
    <property type="term" value="F:FMN binding"/>
    <property type="evidence" value="ECO:0007669"/>
    <property type="project" value="InterPro"/>
</dbReference>
<dbReference type="RefSeq" id="WP_103898683.1">
    <property type="nucleotide sequence ID" value="NZ_JALY01000149.1"/>
</dbReference>
<dbReference type="PRINTS" id="PR00411">
    <property type="entry name" value="PNDRDTASEI"/>
</dbReference>
<keyword evidence="6" id="KW-0479">Metal-binding</keyword>
<dbReference type="InterPro" id="IPR051793">
    <property type="entry name" value="NADH:flavin_oxidoreductase"/>
</dbReference>
<dbReference type="EMBL" id="JALY01000149">
    <property type="protein sequence ID" value="POZ92446.1"/>
    <property type="molecule type" value="Genomic_DNA"/>
</dbReference>
<dbReference type="SUPFAM" id="SSF51395">
    <property type="entry name" value="FMN-linked oxidoreductases"/>
    <property type="match status" value="1"/>
</dbReference>
<evidence type="ECO:0000313" key="12">
    <source>
        <dbReference type="EMBL" id="POZ92446.1"/>
    </source>
</evidence>
<evidence type="ECO:0000259" key="11">
    <source>
        <dbReference type="Pfam" id="PF07992"/>
    </source>
</evidence>
<feature type="domain" description="FAD/NAD(P)-binding" evidence="11">
    <location>
        <begin position="369"/>
        <end position="595"/>
    </location>
</feature>
<evidence type="ECO:0000256" key="1">
    <source>
        <dbReference type="ARBA" id="ARBA00001917"/>
    </source>
</evidence>
<dbReference type="PANTHER" id="PTHR42917:SF2">
    <property type="entry name" value="2,4-DIENOYL-COA REDUCTASE [(2E)-ENOYL-COA-PRODUCING]"/>
    <property type="match status" value="1"/>
</dbReference>
<evidence type="ECO:0000256" key="2">
    <source>
        <dbReference type="ARBA" id="ARBA00001966"/>
    </source>
</evidence>
<dbReference type="InterPro" id="IPR036188">
    <property type="entry name" value="FAD/NAD-bd_sf"/>
</dbReference>
<dbReference type="Gene3D" id="3.40.50.720">
    <property type="entry name" value="NAD(P)-binding Rossmann-like Domain"/>
    <property type="match status" value="2"/>
</dbReference>
<accession>A0A2S5EH29</accession>
<evidence type="ECO:0000256" key="7">
    <source>
        <dbReference type="ARBA" id="ARBA00023002"/>
    </source>
</evidence>
<evidence type="ECO:0000256" key="5">
    <source>
        <dbReference type="ARBA" id="ARBA00022643"/>
    </source>
</evidence>
<dbReference type="GO" id="GO:0046872">
    <property type="term" value="F:metal ion binding"/>
    <property type="evidence" value="ECO:0007669"/>
    <property type="project" value="UniProtKB-KW"/>
</dbReference>
<keyword evidence="12" id="KW-0830">Ubiquinone</keyword>
<evidence type="ECO:0000256" key="6">
    <source>
        <dbReference type="ARBA" id="ARBA00022723"/>
    </source>
</evidence>
<dbReference type="Proteomes" id="UP000236950">
    <property type="component" value="Unassembled WGS sequence"/>
</dbReference>
<keyword evidence="7" id="KW-0560">Oxidoreductase</keyword>
<proteinExistence type="inferred from homology"/>
<keyword evidence="9" id="KW-0411">Iron-sulfur</keyword>
<comment type="cofactor">
    <cofactor evidence="1">
        <name>FMN</name>
        <dbReference type="ChEBI" id="CHEBI:58210"/>
    </cofactor>
</comment>
<dbReference type="Pfam" id="PF00724">
    <property type="entry name" value="Oxidored_FMN"/>
    <property type="match status" value="1"/>
</dbReference>
<dbReference type="InterPro" id="IPR001155">
    <property type="entry name" value="OxRdtase_FMN_N"/>
</dbReference>
<comment type="caution">
    <text evidence="12">The sequence shown here is derived from an EMBL/GenBank/DDBJ whole genome shotgun (WGS) entry which is preliminary data.</text>
</comment>
<evidence type="ECO:0000256" key="3">
    <source>
        <dbReference type="ARBA" id="ARBA00011048"/>
    </source>
</evidence>
<name>A0A2S5EH29_9BACT</name>
<protein>
    <submittedName>
        <fullName evidence="12">NADH-ubiquinone oxidoreductase subunit 6</fullName>
    </submittedName>
</protein>
<dbReference type="CDD" id="cd02803">
    <property type="entry name" value="OYE_like_FMN_family"/>
    <property type="match status" value="1"/>
</dbReference>
<keyword evidence="5" id="KW-0288">FMN</keyword>
<dbReference type="SUPFAM" id="SSF51905">
    <property type="entry name" value="FAD/NAD(P)-binding domain"/>
    <property type="match status" value="1"/>
</dbReference>